<feature type="compositionally biased region" description="Low complexity" evidence="1">
    <location>
        <begin position="83"/>
        <end position="98"/>
    </location>
</feature>
<dbReference type="AlphaFoldDB" id="A0A545TQK0"/>
<evidence type="ECO:0000313" key="2">
    <source>
        <dbReference type="EMBL" id="TQV79487.1"/>
    </source>
</evidence>
<keyword evidence="3" id="KW-1185">Reference proteome</keyword>
<organism evidence="2 3">
    <name type="scientific">Exilibacterium tricleocarpae</name>
    <dbReference type="NCBI Taxonomy" id="2591008"/>
    <lineage>
        <taxon>Bacteria</taxon>
        <taxon>Pseudomonadati</taxon>
        <taxon>Pseudomonadota</taxon>
        <taxon>Gammaproteobacteria</taxon>
        <taxon>Cellvibrionales</taxon>
        <taxon>Cellvibrionaceae</taxon>
        <taxon>Exilibacterium</taxon>
    </lineage>
</organism>
<feature type="region of interest" description="Disordered" evidence="1">
    <location>
        <begin position="60"/>
        <end position="98"/>
    </location>
</feature>
<gene>
    <name evidence="2" type="ORF">FKG94_11510</name>
</gene>
<reference evidence="2 3" key="1">
    <citation type="submission" date="2019-06" db="EMBL/GenBank/DDBJ databases">
        <title>Whole genome sequence for Cellvibrionaceae sp. R142.</title>
        <authorList>
            <person name="Wang G."/>
        </authorList>
    </citation>
    <scope>NUCLEOTIDE SEQUENCE [LARGE SCALE GENOMIC DNA]</scope>
    <source>
        <strain evidence="2 3">R142</strain>
    </source>
</reference>
<accession>A0A545TQK0</accession>
<sequence length="98" mass="10513">MAMQIEPCPFCQSRHLHFSSHLFSHSVTCESCKSNGPHRRLLKDAVEDWNYTARLSREGSGVAPAPVFQQPATDTGSLKGLKPVRPVAPAAAGATGPD</sequence>
<proteinExistence type="predicted"/>
<evidence type="ECO:0000256" key="1">
    <source>
        <dbReference type="SAM" id="MobiDB-lite"/>
    </source>
</evidence>
<comment type="caution">
    <text evidence="2">The sequence shown here is derived from an EMBL/GenBank/DDBJ whole genome shotgun (WGS) entry which is preliminary data.</text>
</comment>
<dbReference type="EMBL" id="VHSG01000011">
    <property type="protein sequence ID" value="TQV79487.1"/>
    <property type="molecule type" value="Genomic_DNA"/>
</dbReference>
<dbReference type="RefSeq" id="WP_142904377.1">
    <property type="nucleotide sequence ID" value="NZ_ML660092.1"/>
</dbReference>
<name>A0A545TQK0_9GAMM</name>
<evidence type="ECO:0008006" key="4">
    <source>
        <dbReference type="Google" id="ProtNLM"/>
    </source>
</evidence>
<evidence type="ECO:0000313" key="3">
    <source>
        <dbReference type="Proteomes" id="UP000319732"/>
    </source>
</evidence>
<dbReference type="OrthoDB" id="6631093at2"/>
<protein>
    <recommendedName>
        <fullName evidence="4">Restriction alleviation protein, Lar family</fullName>
    </recommendedName>
</protein>
<dbReference type="Pfam" id="PF14354">
    <property type="entry name" value="Lar_restr_allev"/>
    <property type="match status" value="1"/>
</dbReference>
<dbReference type="Proteomes" id="UP000319732">
    <property type="component" value="Unassembled WGS sequence"/>
</dbReference>